<feature type="region of interest" description="Disordered" evidence="5">
    <location>
        <begin position="329"/>
        <end position="367"/>
    </location>
</feature>
<gene>
    <name evidence="6" type="ORF">g.7364</name>
</gene>
<feature type="region of interest" description="Disordered" evidence="5">
    <location>
        <begin position="592"/>
        <end position="663"/>
    </location>
</feature>
<keyword evidence="3" id="KW-0804">Transcription</keyword>
<evidence type="ECO:0000256" key="4">
    <source>
        <dbReference type="ARBA" id="ARBA00023242"/>
    </source>
</evidence>
<reference evidence="6" key="1">
    <citation type="submission" date="2015-08" db="EMBL/GenBank/DDBJ databases">
        <authorList>
            <person name="Babu N.S."/>
            <person name="Beckwith C.J."/>
            <person name="Beseler K.G."/>
            <person name="Brison A."/>
            <person name="Carone J.V."/>
            <person name="Caskin T.P."/>
            <person name="Diamond M."/>
            <person name="Durham M.E."/>
            <person name="Foxe J.M."/>
            <person name="Go M."/>
            <person name="Henderson B.A."/>
            <person name="Jones I.B."/>
            <person name="McGettigan J.A."/>
            <person name="Micheletti S.J."/>
            <person name="Nasrallah M.E."/>
            <person name="Ortiz D."/>
            <person name="Piller C.R."/>
            <person name="Privatt S.R."/>
            <person name="Schneider S.L."/>
            <person name="Sharp S."/>
            <person name="Smith T.C."/>
            <person name="Stanton J.D."/>
            <person name="Ullery H.E."/>
            <person name="Wilson R.J."/>
            <person name="Serrano M.G."/>
            <person name="Buck G."/>
            <person name="Lee V."/>
            <person name="Wang Y."/>
            <person name="Carvalho R."/>
            <person name="Voegtly L."/>
            <person name="Shi R."/>
            <person name="Duckworth R."/>
            <person name="Johnson A."/>
            <person name="Loviza R."/>
            <person name="Walstead R."/>
            <person name="Shah Z."/>
            <person name="Kiflezghi M."/>
            <person name="Wade K."/>
            <person name="Ball S.L."/>
            <person name="Bradley K.W."/>
            <person name="Asai D.J."/>
            <person name="Bowman C.A."/>
            <person name="Russell D.A."/>
            <person name="Pope W.H."/>
            <person name="Jacobs-Sera D."/>
            <person name="Hendrix R.W."/>
            <person name="Hatfull G.F."/>
        </authorList>
    </citation>
    <scope>NUCLEOTIDE SEQUENCE</scope>
</reference>
<evidence type="ECO:0000256" key="5">
    <source>
        <dbReference type="SAM" id="MobiDB-lite"/>
    </source>
</evidence>
<dbReference type="GO" id="GO:0003677">
    <property type="term" value="F:DNA binding"/>
    <property type="evidence" value="ECO:0007669"/>
    <property type="project" value="UniProtKB-KW"/>
</dbReference>
<accession>A0A1D1ZWX9</accession>
<dbReference type="AlphaFoldDB" id="A0A1D1ZWX9"/>
<dbReference type="Gene3D" id="2.40.330.10">
    <property type="entry name" value="DNA-binding pseudobarrel domain"/>
    <property type="match status" value="2"/>
</dbReference>
<sequence length="663" mass="67210">MTRIDLAGEPGEVRNPPAVDLNLADPAPGPGSMAGAKTASDRSTVRVEEDHMGEELACGVLAGLASYADPAQLKFQGGSRLSPGAGLAPIRASHDSVVLAPGVPEGTDVISYATPKGEDGAELGQSPCSSADPPAPPALRVLVAKTLTNSDAGSGRIILPRVAVETHLAFVTPHRHYALRVRCARTGAQHAFVVKSWANGSEHRRVFVLEAAGEYLRTLGLGVGDTVGICAAPDGGLVVAANTPELRAATAYPRVAGGGATAGPGTNARLGSALGLAGLPSSATRGAGACLGRCTRSGHCAKAAGHPGFCSGPKAAAAAAAAAAGNALRPAPGRLPSQASPSSSEGGPRAARDAFSPGASGGSSDEATTFEARAGWAWGARHDGVARPAPHAELALPGAPGDLAHPLACVAPRALLSKTLTVYDLASGRVVLAPGDVAATVPEAPRAGRLTLAALDEEEVWRFFALRAWTSVAGRRGYVLEGSEAAAFLSDRGAAPGDELVLWRDGAWEPPRVEVLRARGAGMEDGETLRAAAPAPASAVTYADWPALLLPPAHGARGSGCGAGEPCTRTSGCVKHAGHQGFCSGHKGFRRRAGEAGGGPQGGRADRRARSGASQHAGRSGRRDEDEDSDYVPTTKRARATSGSGYVPRRSQDPLLSLLSLLD</sequence>
<keyword evidence="2" id="KW-0238">DNA-binding</keyword>
<dbReference type="EMBL" id="GDKF01007271">
    <property type="protein sequence ID" value="JAT71351.1"/>
    <property type="molecule type" value="Transcribed_RNA"/>
</dbReference>
<organism evidence="6">
    <name type="scientific">Auxenochlorella protothecoides</name>
    <name type="common">Green microalga</name>
    <name type="synonym">Chlorella protothecoides</name>
    <dbReference type="NCBI Taxonomy" id="3075"/>
    <lineage>
        <taxon>Eukaryota</taxon>
        <taxon>Viridiplantae</taxon>
        <taxon>Chlorophyta</taxon>
        <taxon>core chlorophytes</taxon>
        <taxon>Trebouxiophyceae</taxon>
        <taxon>Chlorellales</taxon>
        <taxon>Chlorellaceae</taxon>
        <taxon>Auxenochlorella</taxon>
    </lineage>
</organism>
<proteinExistence type="predicted"/>
<evidence type="ECO:0000313" key="6">
    <source>
        <dbReference type="EMBL" id="JAT71351.1"/>
    </source>
</evidence>
<feature type="region of interest" description="Disordered" evidence="5">
    <location>
        <begin position="1"/>
        <end position="42"/>
    </location>
</feature>
<keyword evidence="1" id="KW-0805">Transcription regulation</keyword>
<evidence type="ECO:0008006" key="7">
    <source>
        <dbReference type="Google" id="ProtNLM"/>
    </source>
</evidence>
<evidence type="ECO:0000256" key="2">
    <source>
        <dbReference type="ARBA" id="ARBA00023125"/>
    </source>
</evidence>
<evidence type="ECO:0000256" key="3">
    <source>
        <dbReference type="ARBA" id="ARBA00023163"/>
    </source>
</evidence>
<keyword evidence="4" id="KW-0539">Nucleus</keyword>
<evidence type="ECO:0000256" key="1">
    <source>
        <dbReference type="ARBA" id="ARBA00023015"/>
    </source>
</evidence>
<name>A0A1D1ZWX9_AUXPR</name>
<protein>
    <recommendedName>
        <fullName evidence="7">B3 domain-containing protein</fullName>
    </recommendedName>
</protein>
<dbReference type="InterPro" id="IPR015300">
    <property type="entry name" value="DNA-bd_pseudobarrel_sf"/>
</dbReference>